<keyword evidence="2" id="KW-1185">Reference proteome</keyword>
<reference evidence="1 2" key="1">
    <citation type="submission" date="2014-03" db="EMBL/GenBank/DDBJ databases">
        <title>Draft genome of the hookworm Oesophagostomum dentatum.</title>
        <authorList>
            <person name="Mitreva M."/>
        </authorList>
    </citation>
    <scope>NUCLEOTIDE SEQUENCE [LARGE SCALE GENOMIC DNA]</scope>
    <source>
        <strain evidence="1 2">OD-Hann</strain>
    </source>
</reference>
<proteinExistence type="predicted"/>
<dbReference type="OrthoDB" id="5798906at2759"/>
<sequence length="212" mass="24471">MRLPYGINNYVNVCKRKFPKVSVHTFSGFANFYSCLGPQNIYNCFSLVGLVGLNKSPQDAYAYQGYLADWRFKCGAGFFAVYESTTFTSCTQSTYVNYNTDMGKILNNYKMNITADPNNACTYAQNLMDSYASIYRNGACRATDANNAQWYGCESGREYTNAQFKHCSHSTKCIQRWFMRLIFFECSRWDSVTRFFQQRSRWECGEVVDSHV</sequence>
<name>A0A0B1S8M1_OESDE</name>
<dbReference type="EMBL" id="KN602787">
    <property type="protein sequence ID" value="KHJ79887.1"/>
    <property type="molecule type" value="Genomic_DNA"/>
</dbReference>
<gene>
    <name evidence="1" type="ORF">OESDEN_20452</name>
</gene>
<accession>A0A0B1S8M1</accession>
<organism evidence="1 2">
    <name type="scientific">Oesophagostomum dentatum</name>
    <name type="common">Nodular worm</name>
    <dbReference type="NCBI Taxonomy" id="61180"/>
    <lineage>
        <taxon>Eukaryota</taxon>
        <taxon>Metazoa</taxon>
        <taxon>Ecdysozoa</taxon>
        <taxon>Nematoda</taxon>
        <taxon>Chromadorea</taxon>
        <taxon>Rhabditida</taxon>
        <taxon>Rhabditina</taxon>
        <taxon>Rhabditomorpha</taxon>
        <taxon>Strongyloidea</taxon>
        <taxon>Strongylidae</taxon>
        <taxon>Oesophagostomum</taxon>
    </lineage>
</organism>
<evidence type="ECO:0000313" key="2">
    <source>
        <dbReference type="Proteomes" id="UP000053660"/>
    </source>
</evidence>
<dbReference type="PANTHER" id="PTHR34311:SF4">
    <property type="entry name" value="NEMATODE SPECIFIC PEPTIDE FAMILY"/>
    <property type="match status" value="1"/>
</dbReference>
<dbReference type="Proteomes" id="UP000053660">
    <property type="component" value="Unassembled WGS sequence"/>
</dbReference>
<protein>
    <submittedName>
        <fullName evidence="1">Uncharacterized protein</fullName>
    </submittedName>
</protein>
<evidence type="ECO:0000313" key="1">
    <source>
        <dbReference type="EMBL" id="KHJ79887.1"/>
    </source>
</evidence>
<dbReference type="AlphaFoldDB" id="A0A0B1S8M1"/>
<dbReference type="PANTHER" id="PTHR34311">
    <property type="entry name" value="PROTEIN CBG21698-RELATED"/>
    <property type="match status" value="1"/>
</dbReference>